<accession>A0AAD7ZJB1</accession>
<dbReference type="Proteomes" id="UP001233999">
    <property type="component" value="Unassembled WGS sequence"/>
</dbReference>
<feature type="non-terminal residue" evidence="2">
    <location>
        <position position="153"/>
    </location>
</feature>
<evidence type="ECO:0000313" key="2">
    <source>
        <dbReference type="EMBL" id="KAJ9581734.1"/>
    </source>
</evidence>
<comment type="caution">
    <text evidence="2">The sequence shown here is derived from an EMBL/GenBank/DDBJ whole genome shotgun (WGS) entry which is preliminary data.</text>
</comment>
<reference evidence="2" key="2">
    <citation type="submission" date="2023-05" db="EMBL/GenBank/DDBJ databases">
        <authorList>
            <person name="Fouks B."/>
        </authorList>
    </citation>
    <scope>NUCLEOTIDE SEQUENCE</scope>
    <source>
        <strain evidence="2">Stay&amp;Tobe</strain>
        <tissue evidence="2">Testes</tissue>
    </source>
</reference>
<gene>
    <name evidence="2" type="ORF">L9F63_023088</name>
</gene>
<feature type="region of interest" description="Disordered" evidence="1">
    <location>
        <begin position="54"/>
        <end position="73"/>
    </location>
</feature>
<feature type="non-terminal residue" evidence="2">
    <location>
        <position position="1"/>
    </location>
</feature>
<name>A0AAD7ZJB1_DIPPU</name>
<keyword evidence="3" id="KW-1185">Reference proteome</keyword>
<sequence>WSEAGRCADVKVRNPQTFSRHFAEQVSLSFYMGGENQGLFLKFRGTRDKLLKIGTVPPKSGLSQQKKSEPSKCSWKKTDNEWIVVREARTLKPPPNLTNMVRRARRSCLRRAGFGGLAREDVSSCKNPKIDREISLESIVFGIVELSCVRVDA</sequence>
<protein>
    <submittedName>
        <fullName evidence="2">Uncharacterized protein</fullName>
    </submittedName>
</protein>
<evidence type="ECO:0000256" key="1">
    <source>
        <dbReference type="SAM" id="MobiDB-lite"/>
    </source>
</evidence>
<proteinExistence type="predicted"/>
<reference evidence="2" key="1">
    <citation type="journal article" date="2023" name="IScience">
        <title>Live-bearing cockroach genome reveals convergent evolutionary mechanisms linked to viviparity in insects and beyond.</title>
        <authorList>
            <person name="Fouks B."/>
            <person name="Harrison M.C."/>
            <person name="Mikhailova A.A."/>
            <person name="Marchal E."/>
            <person name="English S."/>
            <person name="Carruthers M."/>
            <person name="Jennings E.C."/>
            <person name="Chiamaka E.L."/>
            <person name="Frigard R.A."/>
            <person name="Pippel M."/>
            <person name="Attardo G.M."/>
            <person name="Benoit J.B."/>
            <person name="Bornberg-Bauer E."/>
            <person name="Tobe S.S."/>
        </authorList>
    </citation>
    <scope>NUCLEOTIDE SEQUENCE</scope>
    <source>
        <strain evidence="2">Stay&amp;Tobe</strain>
    </source>
</reference>
<organism evidence="2 3">
    <name type="scientific">Diploptera punctata</name>
    <name type="common">Pacific beetle cockroach</name>
    <dbReference type="NCBI Taxonomy" id="6984"/>
    <lineage>
        <taxon>Eukaryota</taxon>
        <taxon>Metazoa</taxon>
        <taxon>Ecdysozoa</taxon>
        <taxon>Arthropoda</taxon>
        <taxon>Hexapoda</taxon>
        <taxon>Insecta</taxon>
        <taxon>Pterygota</taxon>
        <taxon>Neoptera</taxon>
        <taxon>Polyneoptera</taxon>
        <taxon>Dictyoptera</taxon>
        <taxon>Blattodea</taxon>
        <taxon>Blaberoidea</taxon>
        <taxon>Blaberidae</taxon>
        <taxon>Diplopterinae</taxon>
        <taxon>Diploptera</taxon>
    </lineage>
</organism>
<dbReference type="EMBL" id="JASPKZ010007845">
    <property type="protein sequence ID" value="KAJ9581734.1"/>
    <property type="molecule type" value="Genomic_DNA"/>
</dbReference>
<dbReference type="AlphaFoldDB" id="A0AAD7ZJB1"/>
<evidence type="ECO:0000313" key="3">
    <source>
        <dbReference type="Proteomes" id="UP001233999"/>
    </source>
</evidence>